<organism evidence="5">
    <name type="scientific">freshwater metagenome</name>
    <dbReference type="NCBI Taxonomy" id="449393"/>
    <lineage>
        <taxon>unclassified sequences</taxon>
        <taxon>metagenomes</taxon>
        <taxon>ecological metagenomes</taxon>
    </lineage>
</organism>
<keyword evidence="3" id="KW-0812">Transmembrane</keyword>
<dbReference type="SUPFAM" id="SSF51905">
    <property type="entry name" value="FAD/NAD(P)-binding domain"/>
    <property type="match status" value="1"/>
</dbReference>
<reference evidence="5" key="1">
    <citation type="submission" date="2020-05" db="EMBL/GenBank/DDBJ databases">
        <authorList>
            <person name="Chiriac C."/>
            <person name="Salcher M."/>
            <person name="Ghai R."/>
            <person name="Kavagutti S V."/>
        </authorList>
    </citation>
    <scope>NUCLEOTIDE SEQUENCE</scope>
</reference>
<proteinExistence type="predicted"/>
<dbReference type="EMBL" id="CAEZTS010000209">
    <property type="protein sequence ID" value="CAB4593811.1"/>
    <property type="molecule type" value="Genomic_DNA"/>
</dbReference>
<evidence type="ECO:0000259" key="4">
    <source>
        <dbReference type="Pfam" id="PF01494"/>
    </source>
</evidence>
<keyword evidence="3" id="KW-1133">Transmembrane helix</keyword>
<dbReference type="PANTHER" id="PTHR43004:SF8">
    <property type="entry name" value="FAD-BINDING DOMAIN-CONTAINING PROTEIN-RELATED"/>
    <property type="match status" value="1"/>
</dbReference>
<dbReference type="Gene3D" id="3.50.50.60">
    <property type="entry name" value="FAD/NAD(P)-binding domain"/>
    <property type="match status" value="1"/>
</dbReference>
<dbReference type="AlphaFoldDB" id="A0A6J6FYA5"/>
<dbReference type="Gene3D" id="3.30.9.10">
    <property type="entry name" value="D-Amino Acid Oxidase, subunit A, domain 2"/>
    <property type="match status" value="1"/>
</dbReference>
<sequence length="594" mass="64954">MSREPTLERVPVLIIGGGGAGLTASMLLAQLGIKALLVNAADSTSRLPKAHVLNQRAMEIMNDCGVAEAIYAIGTPPAQLGHTAFYAGFAGHEGAGRTIFKQESWGGGGLDDEWRMASPLLSSNLPQIRLEPVMRGRAEELSPGRVRFHHEVIEIESGDEKVTARVRDHGSGREYLVEADYVLACDGGRTVGRRLGIELQGSRDLTRTVSCYVSTDFSTIANDPDVLLRWVWSPFTGKMVVMAPMGPTRWGSDSEEWVIHLGYAMDDERALDDSAVESDLREALGLAGHPITFHLITRWTIGGLVADRFRVGRVLIAGDAAHRHPPTGALGLTSAIHDVHNVCWKLASVLQGRAGDALLDTYEAERRPVDARNVARSLENSKGYASMTKLMGVGDPTLTFDERWATLTRLVDPDGTDDSDFRRRVLEMMAAQSQEFREHDVEYGYQYDSSAVVSDGSEPSVDPEFRCFIPSTRPGSPLPHAWIEDWDLNRISTLDLVTPGTFVIIAGEDGDDWCRAAREVATELGVAMTAVTVGHARGDWRDPRLRWHRVRGIETTGVVLVRPDRCVAYRSSTAVSDPAATLHFVLRAVLSIGG</sequence>
<dbReference type="InterPro" id="IPR002938">
    <property type="entry name" value="FAD-bd"/>
</dbReference>
<dbReference type="GO" id="GO:0016709">
    <property type="term" value="F:oxidoreductase activity, acting on paired donors, with incorporation or reduction of molecular oxygen, NAD(P)H as one donor, and incorporation of one atom of oxygen"/>
    <property type="evidence" value="ECO:0007669"/>
    <property type="project" value="UniProtKB-ARBA"/>
</dbReference>
<evidence type="ECO:0000313" key="5">
    <source>
        <dbReference type="EMBL" id="CAB4593811.1"/>
    </source>
</evidence>
<feature type="transmembrane region" description="Helical" evidence="3">
    <location>
        <begin position="12"/>
        <end position="33"/>
    </location>
</feature>
<keyword evidence="3" id="KW-0472">Membrane</keyword>
<feature type="domain" description="FAD-binding" evidence="4">
    <location>
        <begin position="10"/>
        <end position="376"/>
    </location>
</feature>
<dbReference type="PANTHER" id="PTHR43004">
    <property type="entry name" value="TRK SYSTEM POTASSIUM UPTAKE PROTEIN"/>
    <property type="match status" value="1"/>
</dbReference>
<dbReference type="InterPro" id="IPR036188">
    <property type="entry name" value="FAD/NAD-bd_sf"/>
</dbReference>
<evidence type="ECO:0000256" key="2">
    <source>
        <dbReference type="ARBA" id="ARBA00022827"/>
    </source>
</evidence>
<dbReference type="Pfam" id="PF01494">
    <property type="entry name" value="FAD_binding_3"/>
    <property type="match status" value="1"/>
</dbReference>
<name>A0A6J6FYA5_9ZZZZ</name>
<keyword evidence="2" id="KW-0274">FAD</keyword>
<gene>
    <name evidence="5" type="ORF">UFOPK1722_01772</name>
</gene>
<evidence type="ECO:0000256" key="1">
    <source>
        <dbReference type="ARBA" id="ARBA00022630"/>
    </source>
</evidence>
<keyword evidence="1" id="KW-0285">Flavoprotein</keyword>
<protein>
    <submittedName>
        <fullName evidence="5">Unannotated protein</fullName>
    </submittedName>
</protein>
<accession>A0A6J6FYA5</accession>
<evidence type="ECO:0000256" key="3">
    <source>
        <dbReference type="SAM" id="Phobius"/>
    </source>
</evidence>
<dbReference type="GO" id="GO:0071949">
    <property type="term" value="F:FAD binding"/>
    <property type="evidence" value="ECO:0007669"/>
    <property type="project" value="InterPro"/>
</dbReference>
<dbReference type="Gene3D" id="3.40.30.120">
    <property type="match status" value="1"/>
</dbReference>
<dbReference type="InterPro" id="IPR050641">
    <property type="entry name" value="RIFMO-like"/>
</dbReference>
<dbReference type="Pfam" id="PF21274">
    <property type="entry name" value="Rng_hyd_C"/>
    <property type="match status" value="1"/>
</dbReference>
<dbReference type="PRINTS" id="PR00420">
    <property type="entry name" value="RNGMNOXGNASE"/>
</dbReference>